<dbReference type="RefSeq" id="WP_104418994.1">
    <property type="nucleotide sequence ID" value="NZ_PTJC01000005.1"/>
</dbReference>
<dbReference type="Gene3D" id="2.60.120.200">
    <property type="match status" value="1"/>
</dbReference>
<dbReference type="Pfam" id="PF13385">
    <property type="entry name" value="Laminin_G_3"/>
    <property type="match status" value="1"/>
</dbReference>
<dbReference type="GO" id="GO:0005975">
    <property type="term" value="P:carbohydrate metabolic process"/>
    <property type="evidence" value="ECO:0007669"/>
    <property type="project" value="UniProtKB-ARBA"/>
</dbReference>
<evidence type="ECO:0000259" key="1">
    <source>
        <dbReference type="Pfam" id="PF10102"/>
    </source>
</evidence>
<dbReference type="InterPro" id="IPR013320">
    <property type="entry name" value="ConA-like_dom_sf"/>
</dbReference>
<dbReference type="EMBL" id="PTJC01000005">
    <property type="protein sequence ID" value="PPK88449.1"/>
    <property type="molecule type" value="Genomic_DNA"/>
</dbReference>
<keyword evidence="3" id="KW-1185">Reference proteome</keyword>
<dbReference type="Proteomes" id="UP000237662">
    <property type="component" value="Unassembled WGS sequence"/>
</dbReference>
<dbReference type="SUPFAM" id="SSF49899">
    <property type="entry name" value="Concanavalin A-like lectins/glucanases"/>
    <property type="match status" value="1"/>
</dbReference>
<proteinExistence type="predicted"/>
<gene>
    <name evidence="2" type="ORF">CLV84_1416</name>
</gene>
<dbReference type="AlphaFoldDB" id="A0A2S6IAG4"/>
<dbReference type="GO" id="GO:0004553">
    <property type="term" value="F:hydrolase activity, hydrolyzing O-glycosyl compounds"/>
    <property type="evidence" value="ECO:0007669"/>
    <property type="project" value="UniProtKB-ARBA"/>
</dbReference>
<accession>A0A2S6IAG4</accession>
<organism evidence="2 3">
    <name type="scientific">Neolewinella xylanilytica</name>
    <dbReference type="NCBI Taxonomy" id="1514080"/>
    <lineage>
        <taxon>Bacteria</taxon>
        <taxon>Pseudomonadati</taxon>
        <taxon>Bacteroidota</taxon>
        <taxon>Saprospiria</taxon>
        <taxon>Saprospirales</taxon>
        <taxon>Lewinellaceae</taxon>
        <taxon>Neolewinella</taxon>
    </lineage>
</organism>
<feature type="domain" description="DUF2341" evidence="1">
    <location>
        <begin position="77"/>
        <end position="140"/>
    </location>
</feature>
<protein>
    <submittedName>
        <fullName evidence="2">Putative secreted protein (Por secretion system target)</fullName>
    </submittedName>
</protein>
<evidence type="ECO:0000313" key="2">
    <source>
        <dbReference type="EMBL" id="PPK88449.1"/>
    </source>
</evidence>
<reference evidence="2 3" key="1">
    <citation type="submission" date="2018-02" db="EMBL/GenBank/DDBJ databases">
        <title>Genomic Encyclopedia of Archaeal and Bacterial Type Strains, Phase II (KMG-II): from individual species to whole genera.</title>
        <authorList>
            <person name="Goeker M."/>
        </authorList>
    </citation>
    <scope>NUCLEOTIDE SEQUENCE [LARGE SCALE GENOMIC DNA]</scope>
    <source>
        <strain evidence="2 3">DSM 29526</strain>
    </source>
</reference>
<dbReference type="OrthoDB" id="101122at2"/>
<comment type="caution">
    <text evidence="2">The sequence shown here is derived from an EMBL/GenBank/DDBJ whole genome shotgun (WGS) entry which is preliminary data.</text>
</comment>
<name>A0A2S6IAG4_9BACT</name>
<dbReference type="InterPro" id="IPR018765">
    <property type="entry name" value="DUF2341"/>
</dbReference>
<evidence type="ECO:0000313" key="3">
    <source>
        <dbReference type="Proteomes" id="UP000237662"/>
    </source>
</evidence>
<dbReference type="Pfam" id="PF10102">
    <property type="entry name" value="DUF2341"/>
    <property type="match status" value="1"/>
</dbReference>
<sequence>MQKLLPRLFLLLLGGGILLPVSAQTGPYAHAKVITIQASEVAGTGDLTDFPLLISFTDPNLRTVANGGFVRHNSGFDILFSLEGYDTPLDYEIERYVRTTGQLVAWVRIPTLSATVNTDLYMYYGSTAATTNPNSSSTFSSDYLGVYHFSGSGNDATSNGRNLTNYGTTNLATAKIGRGRDLNNSTNVLSNNTGIYYAAPNNLLAGVNDFTFSGWVWLDRFDTNWERIFDFGQSEQINFFFSPTIAANAPSSARVRITTNFNGGEQGPSANHPGDITDTWIYWTVTLQNSTGTLRLYRNGALYATTTGVTLRPSNMENSTRNYFGRSQYGADHYIDARFDEFRLASSAKSSAWIATEYANQNSPATFYSVGPQLDGQALNAMLPIELLSFAAETDRNGEVRLNWSTASESANAYFTVERSAHGTDWEAVMQMRGAGTTFQLTEYVALDRHPLPGLSYYRIQQTDFDGRSGYSDVRSVHNGASSAGGTIFPNPFSERFTLSGETVTLADLHIQNSSGTDLTRAALLKRQDGNVLSVDLTGFPAGVYYLRTPNGLHRVIKQ</sequence>